<name>A0A0A9BMU1_ARUDO</name>
<proteinExistence type="predicted"/>
<accession>A0A0A9BMU1</accession>
<protein>
    <submittedName>
        <fullName evidence="1">Uncharacterized protein</fullName>
    </submittedName>
</protein>
<dbReference type="EMBL" id="GBRH01233234">
    <property type="protein sequence ID" value="JAD64661.1"/>
    <property type="molecule type" value="Transcribed_RNA"/>
</dbReference>
<evidence type="ECO:0000313" key="1">
    <source>
        <dbReference type="EMBL" id="JAD64661.1"/>
    </source>
</evidence>
<dbReference type="AlphaFoldDB" id="A0A0A9BMU1"/>
<reference evidence="1" key="2">
    <citation type="journal article" date="2015" name="Data Brief">
        <title>Shoot transcriptome of the giant reed, Arundo donax.</title>
        <authorList>
            <person name="Barrero R.A."/>
            <person name="Guerrero F.D."/>
            <person name="Moolhuijzen P."/>
            <person name="Goolsby J.A."/>
            <person name="Tidwell J."/>
            <person name="Bellgard S.E."/>
            <person name="Bellgard M.I."/>
        </authorList>
    </citation>
    <scope>NUCLEOTIDE SEQUENCE</scope>
    <source>
        <tissue evidence="1">Shoot tissue taken approximately 20 cm above the soil surface</tissue>
    </source>
</reference>
<reference evidence="1" key="1">
    <citation type="submission" date="2014-09" db="EMBL/GenBank/DDBJ databases">
        <authorList>
            <person name="Magalhaes I.L.F."/>
            <person name="Oliveira U."/>
            <person name="Santos F.R."/>
            <person name="Vidigal T.H.D.A."/>
            <person name="Brescovit A.D."/>
            <person name="Santos A.J."/>
        </authorList>
    </citation>
    <scope>NUCLEOTIDE SEQUENCE</scope>
    <source>
        <tissue evidence="1">Shoot tissue taken approximately 20 cm above the soil surface</tissue>
    </source>
</reference>
<sequence length="34" mass="4167">MIMLFTHEHQNYVISANAPWYFNNIDHRSLERAF</sequence>
<organism evidence="1">
    <name type="scientific">Arundo donax</name>
    <name type="common">Giant reed</name>
    <name type="synonym">Donax arundinaceus</name>
    <dbReference type="NCBI Taxonomy" id="35708"/>
    <lineage>
        <taxon>Eukaryota</taxon>
        <taxon>Viridiplantae</taxon>
        <taxon>Streptophyta</taxon>
        <taxon>Embryophyta</taxon>
        <taxon>Tracheophyta</taxon>
        <taxon>Spermatophyta</taxon>
        <taxon>Magnoliopsida</taxon>
        <taxon>Liliopsida</taxon>
        <taxon>Poales</taxon>
        <taxon>Poaceae</taxon>
        <taxon>PACMAD clade</taxon>
        <taxon>Arundinoideae</taxon>
        <taxon>Arundineae</taxon>
        <taxon>Arundo</taxon>
    </lineage>
</organism>